<dbReference type="InterPro" id="IPR002035">
    <property type="entry name" value="VWF_A"/>
</dbReference>
<name>A0A4R8I614_9FLAO</name>
<feature type="domain" description="VWFA" evidence="1">
    <location>
        <begin position="35"/>
        <end position="238"/>
    </location>
</feature>
<dbReference type="PROSITE" id="PS50234">
    <property type="entry name" value="VWFA"/>
    <property type="match status" value="1"/>
</dbReference>
<reference evidence="2 3" key="1">
    <citation type="submission" date="2019-03" db="EMBL/GenBank/DDBJ databases">
        <title>Genomic Encyclopedia of Type Strains, Phase III (KMG-III): the genomes of soil and plant-associated and newly described type strains.</title>
        <authorList>
            <person name="Whitman W."/>
        </authorList>
    </citation>
    <scope>NUCLEOTIDE SEQUENCE [LARGE SCALE GENOMIC DNA]</scope>
    <source>
        <strain evidence="2 3">CGMCC 1.12802</strain>
    </source>
</reference>
<dbReference type="Proteomes" id="UP000295313">
    <property type="component" value="Unassembled WGS sequence"/>
</dbReference>
<dbReference type="SUPFAM" id="SSF53300">
    <property type="entry name" value="vWA-like"/>
    <property type="match status" value="1"/>
</dbReference>
<proteinExistence type="predicted"/>
<sequence>MNKFIFLILLILTLGCKEKLTLAKEVQRKIEPASNSVFIIDASASMLSIEFKPNRLERIKKMVDAIINSKKENDYISIIVYSKNSMVVSPLTNDRNKLLAGLKNVNEKTYEKLGDGTSFNGAFQKGIEVLGKVKSKSIFLFTDGTYNEVDSKKENRVPIETLQEKSLKTNVLILAKDDLYNPPVNKDKNGNLLFVELKSPKVDTIFSQLAQKTKGAFKRIYNNNELNEFNIVSFYNNNKS</sequence>
<gene>
    <name evidence="2" type="ORF">B0I22_2001</name>
</gene>
<dbReference type="Gene3D" id="3.40.50.410">
    <property type="entry name" value="von Willebrand factor, type A domain"/>
    <property type="match status" value="1"/>
</dbReference>
<keyword evidence="3" id="KW-1185">Reference proteome</keyword>
<organism evidence="2 3">
    <name type="scientific">Epilithonimonas xixisoli</name>
    <dbReference type="NCBI Taxonomy" id="1476462"/>
    <lineage>
        <taxon>Bacteria</taxon>
        <taxon>Pseudomonadati</taxon>
        <taxon>Bacteroidota</taxon>
        <taxon>Flavobacteriia</taxon>
        <taxon>Flavobacteriales</taxon>
        <taxon>Weeksellaceae</taxon>
        <taxon>Chryseobacterium group</taxon>
        <taxon>Epilithonimonas</taxon>
    </lineage>
</organism>
<dbReference type="SMART" id="SM00327">
    <property type="entry name" value="VWA"/>
    <property type="match status" value="1"/>
</dbReference>
<comment type="caution">
    <text evidence="2">The sequence shown here is derived from an EMBL/GenBank/DDBJ whole genome shotgun (WGS) entry which is preliminary data.</text>
</comment>
<dbReference type="EMBL" id="SOEO01000002">
    <property type="protein sequence ID" value="TDX84383.1"/>
    <property type="molecule type" value="Genomic_DNA"/>
</dbReference>
<protein>
    <submittedName>
        <fullName evidence="2">von Willebrand factor type A domain-containing protein</fullName>
    </submittedName>
</protein>
<dbReference type="AlphaFoldDB" id="A0A4R8I614"/>
<dbReference type="OrthoDB" id="9807628at2"/>
<evidence type="ECO:0000313" key="3">
    <source>
        <dbReference type="Proteomes" id="UP000295313"/>
    </source>
</evidence>
<dbReference type="InterPro" id="IPR036465">
    <property type="entry name" value="vWFA_dom_sf"/>
</dbReference>
<dbReference type="Pfam" id="PF13519">
    <property type="entry name" value="VWA_2"/>
    <property type="match status" value="1"/>
</dbReference>
<dbReference type="RefSeq" id="WP_133944399.1">
    <property type="nucleotide sequence ID" value="NZ_SOEO01000002.1"/>
</dbReference>
<evidence type="ECO:0000313" key="2">
    <source>
        <dbReference type="EMBL" id="TDX84383.1"/>
    </source>
</evidence>
<accession>A0A4R8I614</accession>
<dbReference type="PROSITE" id="PS51257">
    <property type="entry name" value="PROKAR_LIPOPROTEIN"/>
    <property type="match status" value="1"/>
</dbReference>
<evidence type="ECO:0000259" key="1">
    <source>
        <dbReference type="PROSITE" id="PS50234"/>
    </source>
</evidence>